<reference evidence="2" key="1">
    <citation type="submission" date="2021-06" db="EMBL/GenBank/DDBJ databases">
        <title>Sequencing of actinobacteria type strains.</title>
        <authorList>
            <person name="Nguyen G.-S."/>
            <person name="Wentzel A."/>
        </authorList>
    </citation>
    <scope>NUCLEOTIDE SEQUENCE</scope>
    <source>
        <strain evidence="2">P38-E01</strain>
    </source>
</reference>
<dbReference type="EMBL" id="JAELVF020000002">
    <property type="protein sequence ID" value="MBU7600219.1"/>
    <property type="molecule type" value="Genomic_DNA"/>
</dbReference>
<dbReference type="InterPro" id="IPR036412">
    <property type="entry name" value="HAD-like_sf"/>
</dbReference>
<dbReference type="SFLD" id="SFLDG01129">
    <property type="entry name" value="C1.5:_HAD__Beta-PGM__Phosphata"/>
    <property type="match status" value="1"/>
</dbReference>
<dbReference type="Gene3D" id="3.40.50.1000">
    <property type="entry name" value="HAD superfamily/HAD-like"/>
    <property type="match status" value="1"/>
</dbReference>
<dbReference type="SFLD" id="SFLDS00003">
    <property type="entry name" value="Haloacid_Dehalogenase"/>
    <property type="match status" value="1"/>
</dbReference>
<dbReference type="RefSeq" id="WP_211042099.1">
    <property type="nucleotide sequence ID" value="NZ_JAELVF020000002.1"/>
</dbReference>
<name>A0A949JQ25_9ACTN</name>
<accession>A0A949JQ25</accession>
<gene>
    <name evidence="2" type="ORF">JGS22_021940</name>
</gene>
<organism evidence="2 3">
    <name type="scientific">Streptomyces tardus</name>
    <dbReference type="NCBI Taxonomy" id="2780544"/>
    <lineage>
        <taxon>Bacteria</taxon>
        <taxon>Bacillati</taxon>
        <taxon>Actinomycetota</taxon>
        <taxon>Actinomycetes</taxon>
        <taxon>Kitasatosporales</taxon>
        <taxon>Streptomycetaceae</taxon>
        <taxon>Streptomyces</taxon>
    </lineage>
</organism>
<proteinExistence type="predicted"/>
<dbReference type="Gene3D" id="1.10.150.240">
    <property type="entry name" value="Putative phosphatase, domain 2"/>
    <property type="match status" value="1"/>
</dbReference>
<evidence type="ECO:0000256" key="1">
    <source>
        <dbReference type="SAM" id="MobiDB-lite"/>
    </source>
</evidence>
<dbReference type="InterPro" id="IPR023214">
    <property type="entry name" value="HAD_sf"/>
</dbReference>
<dbReference type="InterPro" id="IPR023198">
    <property type="entry name" value="PGP-like_dom2"/>
</dbReference>
<comment type="caution">
    <text evidence="2">The sequence shown here is derived from an EMBL/GenBank/DDBJ whole genome shotgun (WGS) entry which is preliminary data.</text>
</comment>
<evidence type="ECO:0000313" key="3">
    <source>
        <dbReference type="Proteomes" id="UP000694501"/>
    </source>
</evidence>
<feature type="region of interest" description="Disordered" evidence="1">
    <location>
        <begin position="193"/>
        <end position="231"/>
    </location>
</feature>
<sequence length="258" mass="27534">MAHSPTPAVIFDLDGTLVDSEPHYYEAGRLVLARHGVADFTWREHQEFVGISTRETLATLRLRHRLAAPVEQLLREKNEIYLDLARGGTAVFPGMRTLLERLHEAGHPLIVASGSSLSAIEAVLRGTGLLPLLPRFVSAEEVGRGKPAPDVFEEAARRLDVRPARCAAVEDAVPGVQAARSAGMRRIVVPYTAQGPGADGSDAAAPESGAPGGPAEGAVPGGRAPGGGVRESFQELVFPGGQPEFDPDRAYEWLLRQD</sequence>
<dbReference type="AlphaFoldDB" id="A0A949JQ25"/>
<dbReference type="PRINTS" id="PR00413">
    <property type="entry name" value="HADHALOGNASE"/>
</dbReference>
<dbReference type="CDD" id="cd07505">
    <property type="entry name" value="HAD_BPGM-like"/>
    <property type="match status" value="1"/>
</dbReference>
<dbReference type="SFLD" id="SFLDG01135">
    <property type="entry name" value="C1.5.6:_HAD__Beta-PGM__Phospha"/>
    <property type="match status" value="1"/>
</dbReference>
<keyword evidence="3" id="KW-1185">Reference proteome</keyword>
<dbReference type="PANTHER" id="PTHR18901">
    <property type="entry name" value="2-DEOXYGLUCOSE-6-PHOSPHATE PHOSPHATASE 2"/>
    <property type="match status" value="1"/>
</dbReference>
<dbReference type="Proteomes" id="UP000694501">
    <property type="component" value="Unassembled WGS sequence"/>
</dbReference>
<dbReference type="SUPFAM" id="SSF56784">
    <property type="entry name" value="HAD-like"/>
    <property type="match status" value="1"/>
</dbReference>
<dbReference type="NCBIfam" id="TIGR01509">
    <property type="entry name" value="HAD-SF-IA-v3"/>
    <property type="match status" value="1"/>
</dbReference>
<dbReference type="PANTHER" id="PTHR18901:SF38">
    <property type="entry name" value="PSEUDOURIDINE-5'-PHOSPHATASE"/>
    <property type="match status" value="1"/>
</dbReference>
<feature type="compositionally biased region" description="Low complexity" evidence="1">
    <location>
        <begin position="195"/>
        <end position="209"/>
    </location>
</feature>
<protein>
    <submittedName>
        <fullName evidence="2">HAD family phosphatase</fullName>
    </submittedName>
</protein>
<feature type="compositionally biased region" description="Gly residues" evidence="1">
    <location>
        <begin position="210"/>
        <end position="229"/>
    </location>
</feature>
<dbReference type="Pfam" id="PF00702">
    <property type="entry name" value="Hydrolase"/>
    <property type="match status" value="1"/>
</dbReference>
<dbReference type="InterPro" id="IPR006439">
    <property type="entry name" value="HAD-SF_hydro_IA"/>
</dbReference>
<evidence type="ECO:0000313" key="2">
    <source>
        <dbReference type="EMBL" id="MBU7600219.1"/>
    </source>
</evidence>